<evidence type="ECO:0000313" key="1">
    <source>
        <dbReference type="EMBL" id="MFC7403582.1"/>
    </source>
</evidence>
<gene>
    <name evidence="1" type="ORF">ACFQQL_00570</name>
</gene>
<comment type="caution">
    <text evidence="1">The sequence shown here is derived from an EMBL/GenBank/DDBJ whole genome shotgun (WGS) entry which is preliminary data.</text>
</comment>
<organism evidence="1 2">
    <name type="scientific">Georgenia alba</name>
    <dbReference type="NCBI Taxonomy" id="2233858"/>
    <lineage>
        <taxon>Bacteria</taxon>
        <taxon>Bacillati</taxon>
        <taxon>Actinomycetota</taxon>
        <taxon>Actinomycetes</taxon>
        <taxon>Micrococcales</taxon>
        <taxon>Bogoriellaceae</taxon>
        <taxon>Georgenia</taxon>
    </lineage>
</organism>
<name>A0ABW2Q6I9_9MICO</name>
<evidence type="ECO:0008006" key="3">
    <source>
        <dbReference type="Google" id="ProtNLM"/>
    </source>
</evidence>
<accession>A0ABW2Q6I9</accession>
<protein>
    <recommendedName>
        <fullName evidence="3">WXG100 family type VII secretion target</fullName>
    </recommendedName>
</protein>
<dbReference type="EMBL" id="JBHTCQ010000001">
    <property type="protein sequence ID" value="MFC7403582.1"/>
    <property type="molecule type" value="Genomic_DNA"/>
</dbReference>
<sequence>MSGGHGIFTVDAGVGSALDALEQVRRVTVQAYPQRWHGVAADRYSSAITGLLQQIQVINASLHGVLPAARTAEDAARADIASGRSV</sequence>
<proteinExistence type="predicted"/>
<evidence type="ECO:0000313" key="2">
    <source>
        <dbReference type="Proteomes" id="UP001596455"/>
    </source>
</evidence>
<reference evidence="2" key="1">
    <citation type="journal article" date="2019" name="Int. J. Syst. Evol. Microbiol.">
        <title>The Global Catalogue of Microorganisms (GCM) 10K type strain sequencing project: providing services to taxonomists for standard genome sequencing and annotation.</title>
        <authorList>
            <consortium name="The Broad Institute Genomics Platform"/>
            <consortium name="The Broad Institute Genome Sequencing Center for Infectious Disease"/>
            <person name="Wu L."/>
            <person name="Ma J."/>
        </authorList>
    </citation>
    <scope>NUCLEOTIDE SEQUENCE [LARGE SCALE GENOMIC DNA]</scope>
    <source>
        <strain evidence="2">JCM 1490</strain>
    </source>
</reference>
<dbReference type="InterPro" id="IPR036689">
    <property type="entry name" value="ESAT-6-like_sf"/>
</dbReference>
<keyword evidence="2" id="KW-1185">Reference proteome</keyword>
<dbReference type="SUPFAM" id="SSF140453">
    <property type="entry name" value="EsxAB dimer-like"/>
    <property type="match status" value="1"/>
</dbReference>
<dbReference type="Proteomes" id="UP001596455">
    <property type="component" value="Unassembled WGS sequence"/>
</dbReference>
<dbReference type="RefSeq" id="WP_382390181.1">
    <property type="nucleotide sequence ID" value="NZ_JBHTCQ010000001.1"/>
</dbReference>